<reference evidence="1" key="1">
    <citation type="submission" date="2021-06" db="EMBL/GenBank/DDBJ databases">
        <title>Comparative genomics, transcriptomics and evolutionary studies reveal genomic signatures of adaptation to plant cell wall in hemibiotrophic fungi.</title>
        <authorList>
            <consortium name="DOE Joint Genome Institute"/>
            <person name="Baroncelli R."/>
            <person name="Diaz J.F."/>
            <person name="Benocci T."/>
            <person name="Peng M."/>
            <person name="Battaglia E."/>
            <person name="Haridas S."/>
            <person name="Andreopoulos W."/>
            <person name="Labutti K."/>
            <person name="Pangilinan J."/>
            <person name="Floch G.L."/>
            <person name="Makela M.R."/>
            <person name="Henrissat B."/>
            <person name="Grigoriev I.V."/>
            <person name="Crouch J.A."/>
            <person name="De Vries R.P."/>
            <person name="Sukno S.A."/>
            <person name="Thon M.R."/>
        </authorList>
    </citation>
    <scope>NUCLEOTIDE SEQUENCE</scope>
    <source>
        <strain evidence="1">MAFF235873</strain>
    </source>
</reference>
<dbReference type="Proteomes" id="UP001232148">
    <property type="component" value="Unassembled WGS sequence"/>
</dbReference>
<organism evidence="1 2">
    <name type="scientific">Colletotrichum zoysiae</name>
    <dbReference type="NCBI Taxonomy" id="1216348"/>
    <lineage>
        <taxon>Eukaryota</taxon>
        <taxon>Fungi</taxon>
        <taxon>Dikarya</taxon>
        <taxon>Ascomycota</taxon>
        <taxon>Pezizomycotina</taxon>
        <taxon>Sordariomycetes</taxon>
        <taxon>Hypocreomycetidae</taxon>
        <taxon>Glomerellales</taxon>
        <taxon>Glomerellaceae</taxon>
        <taxon>Colletotrichum</taxon>
        <taxon>Colletotrichum graminicola species complex</taxon>
    </lineage>
</organism>
<evidence type="ECO:0000313" key="1">
    <source>
        <dbReference type="EMBL" id="KAK2024057.1"/>
    </source>
</evidence>
<protein>
    <submittedName>
        <fullName evidence="1">Uncharacterized protein</fullName>
    </submittedName>
</protein>
<evidence type="ECO:0000313" key="2">
    <source>
        <dbReference type="Proteomes" id="UP001232148"/>
    </source>
</evidence>
<dbReference type="EMBL" id="MU842977">
    <property type="protein sequence ID" value="KAK2024057.1"/>
    <property type="molecule type" value="Genomic_DNA"/>
</dbReference>
<accession>A0AAD9LX57</accession>
<comment type="caution">
    <text evidence="1">The sequence shown here is derived from an EMBL/GenBank/DDBJ whole genome shotgun (WGS) entry which is preliminary data.</text>
</comment>
<proteinExistence type="predicted"/>
<sequence>MAGEEIRRERERERESVCVCVKGTNSNSYHTPDGDGDARSHVVPGPPPASLALWSPFLPSCSFFCMTVVENVTAVSLRPRQRGGCLEVCRGRRGERHGLSKTPVALPRALATPPLYERPLLGSVICLCLRYSGAVCCSSRHLGIWLFRPLRAVPDRS</sequence>
<name>A0AAD9LX57_9PEZI</name>
<dbReference type="AlphaFoldDB" id="A0AAD9LX57"/>
<keyword evidence="2" id="KW-1185">Reference proteome</keyword>
<gene>
    <name evidence="1" type="ORF">LX32DRAFT_119554</name>
</gene>